<dbReference type="PANTHER" id="PTHR16260">
    <property type="entry name" value="SIMILAR TO 1700123O20RIK PROTEIN"/>
    <property type="match status" value="1"/>
</dbReference>
<proteinExistence type="predicted"/>
<organism evidence="1 2">
    <name type="scientific">Macrostomum lignano</name>
    <dbReference type="NCBI Taxonomy" id="282301"/>
    <lineage>
        <taxon>Eukaryota</taxon>
        <taxon>Metazoa</taxon>
        <taxon>Spiralia</taxon>
        <taxon>Lophotrochozoa</taxon>
        <taxon>Platyhelminthes</taxon>
        <taxon>Rhabditophora</taxon>
        <taxon>Macrostomorpha</taxon>
        <taxon>Macrostomida</taxon>
        <taxon>Macrostomidae</taxon>
        <taxon>Macrostomum</taxon>
    </lineage>
</organism>
<evidence type="ECO:0000313" key="2">
    <source>
        <dbReference type="WBParaSite" id="maker-uti_cns_0002307-snap-gene-0.5-mRNA-1"/>
    </source>
</evidence>
<dbReference type="InterPro" id="IPR028019">
    <property type="entry name" value="DUF4508"/>
</dbReference>
<dbReference type="PANTHER" id="PTHR16260:SF3">
    <property type="entry name" value="CHROMOSOME 14 OPEN READING FRAME 119-LIKE-RELATED"/>
    <property type="match status" value="1"/>
</dbReference>
<protein>
    <submittedName>
        <fullName evidence="2">FERM domain-containing protein</fullName>
    </submittedName>
</protein>
<dbReference type="Pfam" id="PF14969">
    <property type="entry name" value="DUF4508"/>
    <property type="match status" value="1"/>
</dbReference>
<dbReference type="WBParaSite" id="maker-uti_cns_0002307-snap-gene-0.5-mRNA-1">
    <property type="protein sequence ID" value="maker-uti_cns_0002307-snap-gene-0.5-mRNA-1"/>
    <property type="gene ID" value="maker-uti_cns_0002307-snap-gene-0.5"/>
</dbReference>
<evidence type="ECO:0000313" key="1">
    <source>
        <dbReference type="Proteomes" id="UP000095280"/>
    </source>
</evidence>
<keyword evidence="1" id="KW-1185">Reference proteome</keyword>
<sequence length="226" mass="25940">QWGPAEKAEFLTDLVLAAAPSALCQSDEGLFLVCSRLSIAGQQQPSLFRCQLRLFRDWFANWPAEMRNRLAGRLEQLDPAFAAEFYRRLAATADPGAQCVSLLLLLGIRCSADNLYCSTIQVKIDSDQQQPQQSNNNLCTYARGEKQLAETVRNCQWQVGFKALRQPAHLALELFVTEMWRQRMSTMDRNSSAFVQILNTTQHGLCTRHYQWDERLHFQLFQLHNE</sequence>
<name>A0A1I8GL22_9PLAT</name>
<reference evidence="2" key="1">
    <citation type="submission" date="2016-11" db="UniProtKB">
        <authorList>
            <consortium name="WormBaseParasite"/>
        </authorList>
    </citation>
    <scope>IDENTIFICATION</scope>
</reference>
<accession>A0A1I8GL22</accession>
<dbReference type="Proteomes" id="UP000095280">
    <property type="component" value="Unplaced"/>
</dbReference>
<dbReference type="AlphaFoldDB" id="A0A1I8GL22"/>